<accession>A0A502BNR0</accession>
<reference evidence="4 5" key="1">
    <citation type="journal article" date="2003" name="Int. J. Syst. Evol. Microbiol.">
        <title>Towards a standardized format for the description of a novel species (of an established genus): Ochrobactrum gallinifaecis sp. nov.</title>
        <authorList>
            <person name="Kampfer P."/>
            <person name="Buczolits S."/>
            <person name="Albrecht A."/>
            <person name="Busse H.J."/>
            <person name="Stackebrandt E."/>
        </authorList>
    </citation>
    <scope>NUCLEOTIDE SEQUENCE [LARGE SCALE GENOMIC DNA]</scope>
    <source>
        <strain evidence="4 5">ISO 196</strain>
    </source>
</reference>
<dbReference type="AlphaFoldDB" id="A0A502BNR0"/>
<dbReference type="EMBL" id="VEWJ01000005">
    <property type="protein sequence ID" value="TPF75447.1"/>
    <property type="molecule type" value="Genomic_DNA"/>
</dbReference>
<dbReference type="PROSITE" id="PS50914">
    <property type="entry name" value="BON"/>
    <property type="match status" value="1"/>
</dbReference>
<name>A0A502BNR0_9HYPH</name>
<evidence type="ECO:0000313" key="4">
    <source>
        <dbReference type="EMBL" id="TPF75447.1"/>
    </source>
</evidence>
<protein>
    <submittedName>
        <fullName evidence="4">Type II and III secretion system protein family protein</fullName>
    </submittedName>
</protein>
<comment type="similarity">
    <text evidence="1">Belongs to the bacterial secretin family.</text>
</comment>
<dbReference type="RefSeq" id="WP_140904885.1">
    <property type="nucleotide sequence ID" value="NZ_JBHTMD010000013.1"/>
</dbReference>
<dbReference type="InterPro" id="IPR004846">
    <property type="entry name" value="T2SS/T3SS_dom"/>
</dbReference>
<proteinExistence type="inferred from homology"/>
<gene>
    <name evidence="4" type="ORF">FHY56_09305</name>
</gene>
<keyword evidence="2" id="KW-0732">Signal</keyword>
<dbReference type="Pfam" id="PF00263">
    <property type="entry name" value="Secretin"/>
    <property type="match status" value="1"/>
</dbReference>
<dbReference type="GO" id="GO:0009306">
    <property type="term" value="P:protein secretion"/>
    <property type="evidence" value="ECO:0007669"/>
    <property type="project" value="InterPro"/>
</dbReference>
<keyword evidence="5" id="KW-1185">Reference proteome</keyword>
<dbReference type="Proteomes" id="UP000315388">
    <property type="component" value="Unassembled WGS sequence"/>
</dbReference>
<dbReference type="InterPro" id="IPR050810">
    <property type="entry name" value="Bact_Secretion_Sys_Channel"/>
</dbReference>
<dbReference type="GO" id="GO:0015627">
    <property type="term" value="C:type II protein secretion system complex"/>
    <property type="evidence" value="ECO:0007669"/>
    <property type="project" value="TreeGrafter"/>
</dbReference>
<evidence type="ECO:0000256" key="1">
    <source>
        <dbReference type="RuleBase" id="RU004003"/>
    </source>
</evidence>
<dbReference type="PANTHER" id="PTHR30332">
    <property type="entry name" value="PROBABLE GENERAL SECRETION PATHWAY PROTEIN D"/>
    <property type="match status" value="1"/>
</dbReference>
<dbReference type="OrthoDB" id="9775455at2"/>
<organism evidence="4 5">
    <name type="scientific">Brucella gallinifaecis</name>
    <dbReference type="NCBI Taxonomy" id="215590"/>
    <lineage>
        <taxon>Bacteria</taxon>
        <taxon>Pseudomonadati</taxon>
        <taxon>Pseudomonadota</taxon>
        <taxon>Alphaproteobacteria</taxon>
        <taxon>Hyphomicrobiales</taxon>
        <taxon>Brucellaceae</taxon>
        <taxon>Brucella/Ochrobactrum group</taxon>
        <taxon>Brucella</taxon>
    </lineage>
</organism>
<feature type="signal peptide" evidence="2">
    <location>
        <begin position="1"/>
        <end position="38"/>
    </location>
</feature>
<evidence type="ECO:0000256" key="2">
    <source>
        <dbReference type="SAM" id="SignalP"/>
    </source>
</evidence>
<dbReference type="Pfam" id="PF04972">
    <property type="entry name" value="BON"/>
    <property type="match status" value="1"/>
</dbReference>
<comment type="caution">
    <text evidence="4">The sequence shown here is derived from an EMBL/GenBank/DDBJ whole genome shotgun (WGS) entry which is preliminary data.</text>
</comment>
<evidence type="ECO:0000313" key="5">
    <source>
        <dbReference type="Proteomes" id="UP000315388"/>
    </source>
</evidence>
<evidence type="ECO:0000259" key="3">
    <source>
        <dbReference type="PROSITE" id="PS50914"/>
    </source>
</evidence>
<sequence length="483" mass="51008">MKSLQMKKSKKIKSAMFALYVGGFLCAGLALSPVSVNAAEVNVTRSISSVNVGLNQTTIVHLPREVSDIVVANPKVAGAIVRSSKDIYLFGKSVGQTNLVALDTDGNTISDISVRIERDLSPLRQALRQYLSNSDIKVSLVNDNVVLSGMVQKASDIEKATALANAYIFGGDASIKHDGQSGNEPELTGAKASGGKNEIINLIQVTGGQQVTLKVVVAEVSRNVSKQLGIELKTKKTGFGLDSLPGATGKIHTLALGTTLEAYLDSLEKSGAMKVVAEPTLTALSGETAQFKVGGEYNVINSLTVDGRSSSSLSQINYGIGLEFLPVVLSPGRISLKVVTDVSEPASNTKVPGLNGEVVSLNRRNASSTIELPSGGSMMIAGLVQNQAEHSRTAVPLVSKIPLIGAMFRNELRRRIDKELVIIVTPYLAKPGNEADYSRPTDNLEMATDVNSVFLAKVNKIYHGSGAAATSGKYHGSVGYINK</sequence>
<dbReference type="Pfam" id="PF13629">
    <property type="entry name" value="T2SS-T3SS_pil_N"/>
    <property type="match status" value="1"/>
</dbReference>
<dbReference type="PANTHER" id="PTHR30332:SF17">
    <property type="entry name" value="TYPE IV PILIATION SYSTEM PROTEIN DR_0774-RELATED"/>
    <property type="match status" value="1"/>
</dbReference>
<dbReference type="InterPro" id="IPR001775">
    <property type="entry name" value="GspD/PilQ"/>
</dbReference>
<dbReference type="InterPro" id="IPR007055">
    <property type="entry name" value="BON_dom"/>
</dbReference>
<dbReference type="PRINTS" id="PR00811">
    <property type="entry name" value="BCTERIALGSPD"/>
</dbReference>
<feature type="domain" description="BON" evidence="3">
    <location>
        <begin position="112"/>
        <end position="184"/>
    </location>
</feature>
<feature type="chain" id="PRO_5021365840" evidence="2">
    <location>
        <begin position="39"/>
        <end position="483"/>
    </location>
</feature>
<dbReference type="InterPro" id="IPR032789">
    <property type="entry name" value="T2SS-T3SS_pil_N"/>
</dbReference>